<dbReference type="HOGENOM" id="CLU_027219_0_0_1"/>
<feature type="region of interest" description="Disordered" evidence="1">
    <location>
        <begin position="81"/>
        <end position="106"/>
    </location>
</feature>
<feature type="region of interest" description="Disordered" evidence="1">
    <location>
        <begin position="25"/>
        <end position="65"/>
    </location>
</feature>
<evidence type="ECO:0000256" key="1">
    <source>
        <dbReference type="SAM" id="MobiDB-lite"/>
    </source>
</evidence>
<sequence length="453" mass="50551">MSQGALQHRISSWLASISAPQVAQHPCATTAGRPRKRARLEAQPDLYKAPDAAKTAEESGVLNGLPTPSASMSGLLYPTFRHGHVMSPSPSKRRRDDDDLTPRASGRLLRMKAAVSPPHRRTRRRLGNLDPVILQRSRFVMLAYSRRAFGRPALSSILCLPPSKTFANVYDSFITGAESCRRGLEPSMANNSQFAGLQLPDFFFHDDDADVAARRYPDRALVRQLLRRANECDLDGTGESSWNAEIHLPILAWLLQDESNGDGCLGSEYCTTAGLLREYRPKGAPSKMIDICLTIRPNRRQDQDAIDITRSRRPGDSINHTDWGSLSKFPIAVSIETKRHGEQFDAALLQIATWHSAQWRSLRWGRPEEANRPLAIEYLSGLIVQGHDWQFVPSILGQDAVSRVVRPPMLIGDTRSEPGILKLFMSLQELRQDAEQKFWPAFKADVLEIGTGC</sequence>
<dbReference type="OrthoDB" id="5244165at2759"/>
<dbReference type="AlphaFoldDB" id="T5AN92"/>
<dbReference type="eggNOG" id="ENOG502SSXD">
    <property type="taxonomic scope" value="Eukaryota"/>
</dbReference>
<dbReference type="InterPro" id="IPR046797">
    <property type="entry name" value="PDDEXK_12"/>
</dbReference>
<feature type="domain" description="PD-(D/E)XK nuclease-like" evidence="2">
    <location>
        <begin position="200"/>
        <end position="439"/>
    </location>
</feature>
<dbReference type="Proteomes" id="UP000019374">
    <property type="component" value="Unassembled WGS sequence"/>
</dbReference>
<evidence type="ECO:0000313" key="4">
    <source>
        <dbReference type="Proteomes" id="UP000019374"/>
    </source>
</evidence>
<accession>T5AN92</accession>
<dbReference type="EMBL" id="KE652220">
    <property type="protein sequence ID" value="EQL03298.1"/>
    <property type="molecule type" value="Genomic_DNA"/>
</dbReference>
<gene>
    <name evidence="3" type="ORF">OCS_01000</name>
</gene>
<evidence type="ECO:0000259" key="2">
    <source>
        <dbReference type="Pfam" id="PF20516"/>
    </source>
</evidence>
<dbReference type="Pfam" id="PF20516">
    <property type="entry name" value="PDDEXK_12"/>
    <property type="match status" value="1"/>
</dbReference>
<reference evidence="3 4" key="1">
    <citation type="journal article" date="2013" name="Chin. Sci. Bull.">
        <title>Genome survey uncovers the secrets of sex and lifestyle in caterpillar fungus.</title>
        <authorList>
            <person name="Hu X."/>
            <person name="Zhang Y."/>
            <person name="Xiao G."/>
            <person name="Zheng P."/>
            <person name="Xia Y."/>
            <person name="Zhang X."/>
            <person name="St Leger R.J."/>
            <person name="Liu X."/>
            <person name="Wang C."/>
        </authorList>
    </citation>
    <scope>NUCLEOTIDE SEQUENCE [LARGE SCALE GENOMIC DNA]</scope>
    <source>
        <strain evidence="4">Co18 / CGMCC 3.14243</strain>
        <tissue evidence="3">Fruit-body</tissue>
    </source>
</reference>
<proteinExistence type="predicted"/>
<name>T5AN92_OPHSC</name>
<organism evidence="3 4">
    <name type="scientific">Ophiocordyceps sinensis (strain Co18 / CGMCC 3.14243)</name>
    <name type="common">Yarsagumba caterpillar fungus</name>
    <name type="synonym">Hirsutella sinensis</name>
    <dbReference type="NCBI Taxonomy" id="911162"/>
    <lineage>
        <taxon>Eukaryota</taxon>
        <taxon>Fungi</taxon>
        <taxon>Dikarya</taxon>
        <taxon>Ascomycota</taxon>
        <taxon>Pezizomycotina</taxon>
        <taxon>Sordariomycetes</taxon>
        <taxon>Hypocreomycetidae</taxon>
        <taxon>Hypocreales</taxon>
        <taxon>Ophiocordycipitaceae</taxon>
        <taxon>Ophiocordyceps</taxon>
    </lineage>
</organism>
<evidence type="ECO:0000313" key="3">
    <source>
        <dbReference type="EMBL" id="EQL03298.1"/>
    </source>
</evidence>
<protein>
    <recommendedName>
        <fullName evidence="2">PD-(D/E)XK nuclease-like domain-containing protein</fullName>
    </recommendedName>
</protein>